<gene>
    <name evidence="2" type="ORF">IEO70_11235</name>
</gene>
<dbReference type="Pfam" id="PF13021">
    <property type="entry name" value="DUF3885"/>
    <property type="match status" value="1"/>
</dbReference>
<name>A0A927CXG6_9BACI</name>
<sequence>MDAYFININRKTIFHIYDDRGCDLIAASADSIREIYEQYNDWILDYDRHRIGQLFL</sequence>
<dbReference type="Proteomes" id="UP000602076">
    <property type="component" value="Unassembled WGS sequence"/>
</dbReference>
<reference evidence="2" key="1">
    <citation type="submission" date="2020-09" db="EMBL/GenBank/DDBJ databases">
        <title>Bacillus faecalis sp. nov., a moderately halophilic bacterium isolated from cow faeces.</title>
        <authorList>
            <person name="Jiang L."/>
            <person name="Lee J."/>
        </authorList>
    </citation>
    <scope>NUCLEOTIDE SEQUENCE</scope>
    <source>
        <strain evidence="2">AGMB 02131</strain>
    </source>
</reference>
<dbReference type="EMBL" id="JACXSI010000024">
    <property type="protein sequence ID" value="MBD3108934.1"/>
    <property type="molecule type" value="Genomic_DNA"/>
</dbReference>
<accession>A0A927CXG6</accession>
<keyword evidence="3" id="KW-1185">Reference proteome</keyword>
<evidence type="ECO:0000259" key="1">
    <source>
        <dbReference type="Pfam" id="PF13021"/>
    </source>
</evidence>
<evidence type="ECO:0000313" key="3">
    <source>
        <dbReference type="Proteomes" id="UP000602076"/>
    </source>
</evidence>
<comment type="caution">
    <text evidence="2">The sequence shown here is derived from an EMBL/GenBank/DDBJ whole genome shotgun (WGS) entry which is preliminary data.</text>
</comment>
<dbReference type="InterPro" id="IPR024976">
    <property type="entry name" value="DUF3885"/>
</dbReference>
<dbReference type="AlphaFoldDB" id="A0A927CXG6"/>
<evidence type="ECO:0000313" key="2">
    <source>
        <dbReference type="EMBL" id="MBD3108934.1"/>
    </source>
</evidence>
<organism evidence="2 3">
    <name type="scientific">Peribacillus faecalis</name>
    <dbReference type="NCBI Taxonomy" id="2772559"/>
    <lineage>
        <taxon>Bacteria</taxon>
        <taxon>Bacillati</taxon>
        <taxon>Bacillota</taxon>
        <taxon>Bacilli</taxon>
        <taxon>Bacillales</taxon>
        <taxon>Bacillaceae</taxon>
        <taxon>Peribacillus</taxon>
    </lineage>
</organism>
<protein>
    <submittedName>
        <fullName evidence="2">DUF3885 domain-containing protein</fullName>
    </submittedName>
</protein>
<feature type="domain" description="DUF3885" evidence="1">
    <location>
        <begin position="2"/>
        <end position="47"/>
    </location>
</feature>
<proteinExistence type="predicted"/>